<keyword evidence="4" id="KW-1185">Reference proteome</keyword>
<dbReference type="Proteomes" id="UP001479436">
    <property type="component" value="Unassembled WGS sequence"/>
</dbReference>
<dbReference type="EMBL" id="JASJQH010000224">
    <property type="protein sequence ID" value="KAK9765804.1"/>
    <property type="molecule type" value="Genomic_DNA"/>
</dbReference>
<feature type="region of interest" description="Disordered" evidence="1">
    <location>
        <begin position="27"/>
        <end position="47"/>
    </location>
</feature>
<name>A0ABR2WWF8_9FUNG</name>
<dbReference type="InterPro" id="IPR042569">
    <property type="entry name" value="RAC_head_sf"/>
</dbReference>
<protein>
    <submittedName>
        <fullName evidence="3">Zuotin</fullName>
        <ecNumber evidence="3">4.1.3.4</ecNumber>
    </submittedName>
</protein>
<accession>A0ABR2WWF8</accession>
<reference evidence="3 4" key="1">
    <citation type="submission" date="2023-04" db="EMBL/GenBank/DDBJ databases">
        <title>Genome of Basidiobolus ranarum AG-B5.</title>
        <authorList>
            <person name="Stajich J.E."/>
            <person name="Carter-House D."/>
            <person name="Gryganskyi A."/>
        </authorList>
    </citation>
    <scope>NUCLEOTIDE SEQUENCE [LARGE SCALE GENOMIC DNA]</scope>
    <source>
        <strain evidence="3 4">AG-B5</strain>
    </source>
</reference>
<evidence type="ECO:0000313" key="4">
    <source>
        <dbReference type="Proteomes" id="UP001479436"/>
    </source>
</evidence>
<proteinExistence type="predicted"/>
<dbReference type="InterPro" id="IPR032003">
    <property type="entry name" value="RAC_head"/>
</dbReference>
<feature type="non-terminal residue" evidence="3">
    <location>
        <position position="1"/>
    </location>
</feature>
<sequence>REAQEKAAAEAKKKAEEEAIIAAQKAEEDAKLKAQSDKKAKEARKNAIRKEKKTIKRLMKDHQYFCGAEPSPDQVEEQLNKLELLFEKLAVEDLEVVRKKFEEAAGKGEVKSVFDQELSTNGI</sequence>
<dbReference type="GO" id="GO:0004419">
    <property type="term" value="F:hydroxymethylglutaryl-CoA lyase activity"/>
    <property type="evidence" value="ECO:0007669"/>
    <property type="project" value="UniProtKB-EC"/>
</dbReference>
<dbReference type="EC" id="4.1.3.4" evidence="3"/>
<feature type="domain" description="Ribosome-associated complex head" evidence="2">
    <location>
        <begin position="38"/>
        <end position="119"/>
    </location>
</feature>
<keyword evidence="3" id="KW-0456">Lyase</keyword>
<dbReference type="Gene3D" id="1.10.8.840">
    <property type="entry name" value="Ribosome-associated complex head domain"/>
    <property type="match status" value="1"/>
</dbReference>
<evidence type="ECO:0000259" key="2">
    <source>
        <dbReference type="Pfam" id="PF16717"/>
    </source>
</evidence>
<gene>
    <name evidence="3" type="primary">zuo1_1</name>
    <name evidence="3" type="ORF">K7432_005591</name>
</gene>
<comment type="caution">
    <text evidence="3">The sequence shown here is derived from an EMBL/GenBank/DDBJ whole genome shotgun (WGS) entry which is preliminary data.</text>
</comment>
<evidence type="ECO:0000256" key="1">
    <source>
        <dbReference type="SAM" id="MobiDB-lite"/>
    </source>
</evidence>
<evidence type="ECO:0000313" key="3">
    <source>
        <dbReference type="EMBL" id="KAK9765804.1"/>
    </source>
</evidence>
<dbReference type="Pfam" id="PF16717">
    <property type="entry name" value="RAC_head"/>
    <property type="match status" value="1"/>
</dbReference>
<organism evidence="3 4">
    <name type="scientific">Basidiobolus ranarum</name>
    <dbReference type="NCBI Taxonomy" id="34480"/>
    <lineage>
        <taxon>Eukaryota</taxon>
        <taxon>Fungi</taxon>
        <taxon>Fungi incertae sedis</taxon>
        <taxon>Zoopagomycota</taxon>
        <taxon>Entomophthoromycotina</taxon>
        <taxon>Basidiobolomycetes</taxon>
        <taxon>Basidiobolales</taxon>
        <taxon>Basidiobolaceae</taxon>
        <taxon>Basidiobolus</taxon>
    </lineage>
</organism>